<dbReference type="EMBL" id="JAYKYQ010000007">
    <property type="protein sequence ID" value="MEB3511829.1"/>
    <property type="molecule type" value="Genomic_DNA"/>
</dbReference>
<sequence>MLAVWVVLLIGAITFAASTGGKTNDNFTVPGTEYRRRHVRRRTARRPRNK</sequence>
<comment type="caution">
    <text evidence="3">The sequence shown here is derived from an EMBL/GenBank/DDBJ whole genome shotgun (WGS) entry which is preliminary data.</text>
</comment>
<keyword evidence="4" id="KW-1185">Reference proteome</keyword>
<evidence type="ECO:0000256" key="2">
    <source>
        <dbReference type="SAM" id="SignalP"/>
    </source>
</evidence>
<proteinExistence type="predicted"/>
<gene>
    <name evidence="3" type="ORF">U3653_17495</name>
</gene>
<feature type="signal peptide" evidence="2">
    <location>
        <begin position="1"/>
        <end position="16"/>
    </location>
</feature>
<protein>
    <submittedName>
        <fullName evidence="3">Uncharacterized protein</fullName>
    </submittedName>
</protein>
<organism evidence="3 4">
    <name type="scientific">Nocardia implantans</name>
    <dbReference type="NCBI Taxonomy" id="3108168"/>
    <lineage>
        <taxon>Bacteria</taxon>
        <taxon>Bacillati</taxon>
        <taxon>Actinomycetota</taxon>
        <taxon>Actinomycetes</taxon>
        <taxon>Mycobacteriales</taxon>
        <taxon>Nocardiaceae</taxon>
        <taxon>Nocardia</taxon>
    </lineage>
</organism>
<reference evidence="3 4" key="1">
    <citation type="submission" date="2023-12" db="EMBL/GenBank/DDBJ databases">
        <title>novel species in genus Nocarida.</title>
        <authorList>
            <person name="Li Z."/>
        </authorList>
    </citation>
    <scope>NUCLEOTIDE SEQUENCE [LARGE SCALE GENOMIC DNA]</scope>
    <source>
        <strain evidence="3 4">CDC186</strain>
    </source>
</reference>
<dbReference type="Proteomes" id="UP001348098">
    <property type="component" value="Unassembled WGS sequence"/>
</dbReference>
<feature type="compositionally biased region" description="Basic residues" evidence="1">
    <location>
        <begin position="35"/>
        <end position="50"/>
    </location>
</feature>
<evidence type="ECO:0000313" key="4">
    <source>
        <dbReference type="Proteomes" id="UP001348098"/>
    </source>
</evidence>
<feature type="chain" id="PRO_5045372695" evidence="2">
    <location>
        <begin position="17"/>
        <end position="50"/>
    </location>
</feature>
<name>A0ABU6AWG4_9NOCA</name>
<feature type="region of interest" description="Disordered" evidence="1">
    <location>
        <begin position="19"/>
        <end position="50"/>
    </location>
</feature>
<keyword evidence="2" id="KW-0732">Signal</keyword>
<accession>A0ABU6AWG4</accession>
<evidence type="ECO:0000256" key="1">
    <source>
        <dbReference type="SAM" id="MobiDB-lite"/>
    </source>
</evidence>
<evidence type="ECO:0000313" key="3">
    <source>
        <dbReference type="EMBL" id="MEB3511829.1"/>
    </source>
</evidence>
<dbReference type="RefSeq" id="WP_195081393.1">
    <property type="nucleotide sequence ID" value="NZ_JAYESH010000006.1"/>
</dbReference>
<feature type="compositionally biased region" description="Polar residues" evidence="1">
    <location>
        <begin position="19"/>
        <end position="29"/>
    </location>
</feature>